<dbReference type="FunFam" id="3.60.21.10:FF:000026">
    <property type="entry name" value="Serine/threonine-protein phosphatase"/>
    <property type="match status" value="1"/>
</dbReference>
<dbReference type="GO" id="GO:0005737">
    <property type="term" value="C:cytoplasm"/>
    <property type="evidence" value="ECO:0007669"/>
    <property type="project" value="TreeGrafter"/>
</dbReference>
<reference evidence="10 11" key="1">
    <citation type="submission" date="2023-10" db="EMBL/GenBank/DDBJ databases">
        <title>Draft Genome Sequence of Candida saopaulonensis from a very Premature Infant with Sepsis.</title>
        <authorList>
            <person name="Ning Y."/>
            <person name="Dai R."/>
            <person name="Xiao M."/>
            <person name="Xu Y."/>
            <person name="Yan Q."/>
            <person name="Zhang L."/>
        </authorList>
    </citation>
    <scope>NUCLEOTIDE SEQUENCE [LARGE SCALE GENOMIC DNA]</scope>
    <source>
        <strain evidence="10 11">19XY460</strain>
    </source>
</reference>
<feature type="domain" description="Serine/threonine specific protein phosphatases" evidence="9">
    <location>
        <begin position="430"/>
        <end position="435"/>
    </location>
</feature>
<dbReference type="GO" id="GO:0005634">
    <property type="term" value="C:nucleus"/>
    <property type="evidence" value="ECO:0007669"/>
    <property type="project" value="TreeGrafter"/>
</dbReference>
<evidence type="ECO:0000256" key="7">
    <source>
        <dbReference type="RuleBase" id="RU004273"/>
    </source>
</evidence>
<dbReference type="SUPFAM" id="SSF56300">
    <property type="entry name" value="Metallo-dependent phosphatases"/>
    <property type="match status" value="1"/>
</dbReference>
<comment type="catalytic activity">
    <reaction evidence="5">
        <text>O-phospho-L-seryl-[protein] + H2O = L-seryl-[protein] + phosphate</text>
        <dbReference type="Rhea" id="RHEA:20629"/>
        <dbReference type="Rhea" id="RHEA-COMP:9863"/>
        <dbReference type="Rhea" id="RHEA-COMP:11604"/>
        <dbReference type="ChEBI" id="CHEBI:15377"/>
        <dbReference type="ChEBI" id="CHEBI:29999"/>
        <dbReference type="ChEBI" id="CHEBI:43474"/>
        <dbReference type="ChEBI" id="CHEBI:83421"/>
        <dbReference type="EC" id="3.1.3.16"/>
    </reaction>
</comment>
<dbReference type="Pfam" id="PF16891">
    <property type="entry name" value="STPPase_N"/>
    <property type="match status" value="1"/>
</dbReference>
<name>A0AAX4HAT1_9ASCO</name>
<accession>A0AAX4HAT1</accession>
<dbReference type="InterPro" id="IPR031675">
    <property type="entry name" value="STPPase_N"/>
</dbReference>
<dbReference type="InterPro" id="IPR029052">
    <property type="entry name" value="Metallo-depent_PP-like"/>
</dbReference>
<sequence>MGNSPSKNDPLPNTSNATLTGALALAAGDVEADEPNLSALSRPTGNGSPSAFLQPPPLHQSSEEQSLSPNVNDASIAMLLSSTSALASSSASVVLASVVLASSNPVSIPAPHQPKNTAANRLSTDYTLEIDTAMARLVVTDRSASVSGPSSTSCLAVLSLWKLALSLDSQRSDNLLVSPVFTLCDKDESLVLSMYSFSNLPTALLKASVNVVGASASESSLDPIVEVVSELTPEPLLVKTRSSTSSTSSASTAATSLAQPKLAVRKSVRDTVRESVRKSTIPAGKSSSASSSPLSTSPPVPAVKLDFDIDGVISRLVKAGKSGISGKKKDRKSKDKLPLTPQEIKSILARARAIFMEQPTLLQLAPPVKIVGDIHGQYHDLIRIFNSCGYPPQTNYLFLGDYVDRGYKSLESILLLLCYKIKYPENFFMLRGNHESANITKIYGFYDECKRRLPAITGSHRMWKNFIDVFNTLPIAATINDKIFCIHGGLSPELTSLKQIQQIQRPTDIPDKGLLADLLWSDPDPSVRVFSPHVWPKNDRGVSYCFGKKHVDYFLEKFNMDLIVRGHMVVEDGYQFFNKRKLVTVFLAPNYCGEFNNYGAVMSVDRSLCCSFELIKP</sequence>
<evidence type="ECO:0000256" key="3">
    <source>
        <dbReference type="ARBA" id="ARBA00022912"/>
    </source>
</evidence>
<comment type="catalytic activity">
    <reaction evidence="6 7">
        <text>O-phospho-L-threonyl-[protein] + H2O = L-threonyl-[protein] + phosphate</text>
        <dbReference type="Rhea" id="RHEA:47004"/>
        <dbReference type="Rhea" id="RHEA-COMP:11060"/>
        <dbReference type="Rhea" id="RHEA-COMP:11605"/>
        <dbReference type="ChEBI" id="CHEBI:15377"/>
        <dbReference type="ChEBI" id="CHEBI:30013"/>
        <dbReference type="ChEBI" id="CHEBI:43474"/>
        <dbReference type="ChEBI" id="CHEBI:61977"/>
        <dbReference type="EC" id="3.1.3.16"/>
    </reaction>
</comment>
<comment type="similarity">
    <text evidence="7">Belongs to the PPP phosphatase family.</text>
</comment>
<dbReference type="AlphaFoldDB" id="A0AAX4HAT1"/>
<evidence type="ECO:0000256" key="2">
    <source>
        <dbReference type="ARBA" id="ARBA00022801"/>
    </source>
</evidence>
<dbReference type="PRINTS" id="PR00114">
    <property type="entry name" value="STPHPHTASE"/>
</dbReference>
<dbReference type="GeneID" id="88173885"/>
<feature type="compositionally biased region" description="Polar residues" evidence="8">
    <location>
        <begin position="38"/>
        <end position="51"/>
    </location>
</feature>
<dbReference type="PANTHER" id="PTHR11668">
    <property type="entry name" value="SERINE/THREONINE PROTEIN PHOSPHATASE"/>
    <property type="match status" value="1"/>
</dbReference>
<dbReference type="PROSITE" id="PS00125">
    <property type="entry name" value="SER_THR_PHOSPHATASE"/>
    <property type="match status" value="1"/>
</dbReference>
<dbReference type="KEGG" id="asau:88173885"/>
<feature type="compositionally biased region" description="Basic and acidic residues" evidence="8">
    <location>
        <begin position="267"/>
        <end position="277"/>
    </location>
</feature>
<dbReference type="SMART" id="SM00156">
    <property type="entry name" value="PP2Ac"/>
    <property type="match status" value="1"/>
</dbReference>
<keyword evidence="3" id="KW-0904">Protein phosphatase</keyword>
<dbReference type="GO" id="GO:0004722">
    <property type="term" value="F:protein serine/threonine phosphatase activity"/>
    <property type="evidence" value="ECO:0007669"/>
    <property type="project" value="UniProtKB-EC"/>
</dbReference>
<dbReference type="PANTHER" id="PTHR11668:SF423">
    <property type="entry name" value="SERINE_THREONINE-PROTEIN PHOSPHATASE PPQ"/>
    <property type="match status" value="1"/>
</dbReference>
<feature type="region of interest" description="Disordered" evidence="8">
    <location>
        <begin position="239"/>
        <end position="298"/>
    </location>
</feature>
<feature type="compositionally biased region" description="Low complexity" evidence="8">
    <location>
        <begin position="242"/>
        <end position="256"/>
    </location>
</feature>
<dbReference type="RefSeq" id="XP_062877886.1">
    <property type="nucleotide sequence ID" value="XM_063021816.1"/>
</dbReference>
<proteinExistence type="inferred from homology"/>
<dbReference type="InterPro" id="IPR050341">
    <property type="entry name" value="PP1_catalytic_subunit"/>
</dbReference>
<dbReference type="EMBL" id="CP138896">
    <property type="protein sequence ID" value="WPK25504.1"/>
    <property type="molecule type" value="Genomic_DNA"/>
</dbReference>
<keyword evidence="11" id="KW-1185">Reference proteome</keyword>
<feature type="compositionally biased region" description="Polar residues" evidence="8">
    <location>
        <begin position="1"/>
        <end position="16"/>
    </location>
</feature>
<evidence type="ECO:0000313" key="10">
    <source>
        <dbReference type="EMBL" id="WPK25504.1"/>
    </source>
</evidence>
<protein>
    <recommendedName>
        <fullName evidence="7">Serine/threonine-protein phosphatase</fullName>
        <ecNumber evidence="7">3.1.3.16</ecNumber>
    </recommendedName>
</protein>
<dbReference type="Proteomes" id="UP001338582">
    <property type="component" value="Chromosome 3"/>
</dbReference>
<dbReference type="GO" id="GO:0007059">
    <property type="term" value="P:chromosome segregation"/>
    <property type="evidence" value="ECO:0007669"/>
    <property type="project" value="TreeGrafter"/>
</dbReference>
<evidence type="ECO:0000256" key="1">
    <source>
        <dbReference type="ARBA" id="ARBA00022723"/>
    </source>
</evidence>
<dbReference type="InterPro" id="IPR006186">
    <property type="entry name" value="Ser/Thr-sp_prot-phosphatase"/>
</dbReference>
<evidence type="ECO:0000256" key="6">
    <source>
        <dbReference type="ARBA" id="ARBA00048336"/>
    </source>
</evidence>
<keyword evidence="1" id="KW-0479">Metal-binding</keyword>
<dbReference type="Pfam" id="PF00149">
    <property type="entry name" value="Metallophos"/>
    <property type="match status" value="1"/>
</dbReference>
<dbReference type="GO" id="GO:0046872">
    <property type="term" value="F:metal ion binding"/>
    <property type="evidence" value="ECO:0007669"/>
    <property type="project" value="UniProtKB-KW"/>
</dbReference>
<feature type="compositionally biased region" description="Low complexity" evidence="8">
    <location>
        <begin position="282"/>
        <end position="295"/>
    </location>
</feature>
<evidence type="ECO:0000256" key="4">
    <source>
        <dbReference type="ARBA" id="ARBA00023211"/>
    </source>
</evidence>
<dbReference type="EC" id="3.1.3.16" evidence="7"/>
<evidence type="ECO:0000313" key="11">
    <source>
        <dbReference type="Proteomes" id="UP001338582"/>
    </source>
</evidence>
<keyword evidence="4" id="KW-0464">Manganese</keyword>
<evidence type="ECO:0000256" key="8">
    <source>
        <dbReference type="SAM" id="MobiDB-lite"/>
    </source>
</evidence>
<gene>
    <name evidence="10" type="ORF">PUMCH_002821</name>
</gene>
<organism evidence="10 11">
    <name type="scientific">Australozyma saopauloensis</name>
    <dbReference type="NCBI Taxonomy" id="291208"/>
    <lineage>
        <taxon>Eukaryota</taxon>
        <taxon>Fungi</taxon>
        <taxon>Dikarya</taxon>
        <taxon>Ascomycota</taxon>
        <taxon>Saccharomycotina</taxon>
        <taxon>Pichiomycetes</taxon>
        <taxon>Metschnikowiaceae</taxon>
        <taxon>Australozyma</taxon>
    </lineage>
</organism>
<feature type="compositionally biased region" description="Low complexity" evidence="8">
    <location>
        <begin position="17"/>
        <end position="28"/>
    </location>
</feature>
<dbReference type="GO" id="GO:0007346">
    <property type="term" value="P:regulation of mitotic cell cycle"/>
    <property type="evidence" value="ECO:0007669"/>
    <property type="project" value="TreeGrafter"/>
</dbReference>
<feature type="region of interest" description="Disordered" evidence="8">
    <location>
        <begin position="1"/>
        <end position="68"/>
    </location>
</feature>
<evidence type="ECO:0000259" key="9">
    <source>
        <dbReference type="PROSITE" id="PS00125"/>
    </source>
</evidence>
<dbReference type="Gene3D" id="3.60.21.10">
    <property type="match status" value="1"/>
</dbReference>
<evidence type="ECO:0000256" key="5">
    <source>
        <dbReference type="ARBA" id="ARBA00047761"/>
    </source>
</evidence>
<keyword evidence="2 7" id="KW-0378">Hydrolase</keyword>
<dbReference type="InterPro" id="IPR004843">
    <property type="entry name" value="Calcineurin-like_PHP"/>
</dbReference>
<feature type="compositionally biased region" description="Polar residues" evidence="8">
    <location>
        <begin position="59"/>
        <end position="68"/>
    </location>
</feature>